<comment type="caution">
    <text evidence="2">The sequence shown here is derived from an EMBL/GenBank/DDBJ whole genome shotgun (WGS) entry which is preliminary data.</text>
</comment>
<organism evidence="2 3">
    <name type="scientific">Daphnia magna</name>
    <dbReference type="NCBI Taxonomy" id="35525"/>
    <lineage>
        <taxon>Eukaryota</taxon>
        <taxon>Metazoa</taxon>
        <taxon>Ecdysozoa</taxon>
        <taxon>Arthropoda</taxon>
        <taxon>Crustacea</taxon>
        <taxon>Branchiopoda</taxon>
        <taxon>Diplostraca</taxon>
        <taxon>Cladocera</taxon>
        <taxon>Anomopoda</taxon>
        <taxon>Daphniidae</taxon>
        <taxon>Daphnia</taxon>
    </lineage>
</organism>
<keyword evidence="1" id="KW-0812">Transmembrane</keyword>
<dbReference type="EMBL" id="LRGB01000781">
    <property type="protein sequence ID" value="KZS15962.1"/>
    <property type="molecule type" value="Genomic_DNA"/>
</dbReference>
<feature type="transmembrane region" description="Helical" evidence="1">
    <location>
        <begin position="20"/>
        <end position="42"/>
    </location>
</feature>
<keyword evidence="1" id="KW-1133">Transmembrane helix</keyword>
<dbReference type="Proteomes" id="UP000076858">
    <property type="component" value="Unassembled WGS sequence"/>
</dbReference>
<reference evidence="2 3" key="1">
    <citation type="submission" date="2016-03" db="EMBL/GenBank/DDBJ databases">
        <title>EvidentialGene: Evidence-directed Construction of Genes on Genomes.</title>
        <authorList>
            <person name="Gilbert D.G."/>
            <person name="Choi J.-H."/>
            <person name="Mockaitis K."/>
            <person name="Colbourne J."/>
            <person name="Pfrender M."/>
        </authorList>
    </citation>
    <scope>NUCLEOTIDE SEQUENCE [LARGE SCALE GENOMIC DNA]</scope>
    <source>
        <strain evidence="2 3">Xinb3</strain>
        <tissue evidence="2">Complete organism</tissue>
    </source>
</reference>
<keyword evidence="3" id="KW-1185">Reference proteome</keyword>
<name>A0A162CHL7_9CRUS</name>
<sequence>MKLEIGNLQPWESTLFSLQNVVSSNSSFIIMLVFGGVWFIYLNRMTVGIKRSKVMLKQIIVWKLKPRLATV</sequence>
<accession>A0A162CHL7</accession>
<dbReference type="AlphaFoldDB" id="A0A162CHL7"/>
<keyword evidence="1" id="KW-0472">Membrane</keyword>
<protein>
    <submittedName>
        <fullName evidence="2">Uncharacterized protein</fullName>
    </submittedName>
</protein>
<gene>
    <name evidence="2" type="ORF">APZ42_018376</name>
</gene>
<proteinExistence type="predicted"/>
<evidence type="ECO:0000313" key="2">
    <source>
        <dbReference type="EMBL" id="KZS15962.1"/>
    </source>
</evidence>
<evidence type="ECO:0000313" key="3">
    <source>
        <dbReference type="Proteomes" id="UP000076858"/>
    </source>
</evidence>
<evidence type="ECO:0000256" key="1">
    <source>
        <dbReference type="SAM" id="Phobius"/>
    </source>
</evidence>